<keyword evidence="4" id="KW-1185">Reference proteome</keyword>
<evidence type="ECO:0000313" key="3">
    <source>
        <dbReference type="EMBL" id="MYN09455.1"/>
    </source>
</evidence>
<dbReference type="Pfam" id="PF13478">
    <property type="entry name" value="XdhC_C"/>
    <property type="match status" value="1"/>
</dbReference>
<dbReference type="EMBL" id="WWCU01000023">
    <property type="protein sequence ID" value="MYN09455.1"/>
    <property type="molecule type" value="Genomic_DNA"/>
</dbReference>
<evidence type="ECO:0000313" key="4">
    <source>
        <dbReference type="Proteomes" id="UP000450676"/>
    </source>
</evidence>
<dbReference type="InterPro" id="IPR003777">
    <property type="entry name" value="XdhC_CoxI"/>
</dbReference>
<dbReference type="SUPFAM" id="SSF51735">
    <property type="entry name" value="NAD(P)-binding Rossmann-fold domains"/>
    <property type="match status" value="1"/>
</dbReference>
<dbReference type="Gene3D" id="3.40.50.720">
    <property type="entry name" value="NAD(P)-binding Rossmann-like Domain"/>
    <property type="match status" value="1"/>
</dbReference>
<accession>A0A7X4HFY0</accession>
<dbReference type="InterPro" id="IPR027051">
    <property type="entry name" value="XdhC_Rossmann_dom"/>
</dbReference>
<evidence type="ECO:0000259" key="2">
    <source>
        <dbReference type="Pfam" id="PF13478"/>
    </source>
</evidence>
<dbReference type="PANTHER" id="PTHR30388:SF4">
    <property type="entry name" value="MOLYBDENUM COFACTOR INSERTION CHAPERONE PAOD"/>
    <property type="match status" value="1"/>
</dbReference>
<protein>
    <recommendedName>
        <fullName evidence="5">XdhC family protein</fullName>
    </recommendedName>
</protein>
<feature type="domain" description="XdhC Rossmann" evidence="2">
    <location>
        <begin position="166"/>
        <end position="307"/>
    </location>
</feature>
<feature type="domain" description="XdhC- CoxI" evidence="1">
    <location>
        <begin position="15"/>
        <end position="83"/>
    </location>
</feature>
<dbReference type="PANTHER" id="PTHR30388">
    <property type="entry name" value="ALDEHYDE OXIDOREDUCTASE MOLYBDENUM COFACTOR ASSEMBLY PROTEIN"/>
    <property type="match status" value="1"/>
</dbReference>
<dbReference type="InterPro" id="IPR036291">
    <property type="entry name" value="NAD(P)-bd_dom_sf"/>
</dbReference>
<dbReference type="InterPro" id="IPR052698">
    <property type="entry name" value="MoCofactor_Util/Proc"/>
</dbReference>
<sequence>MDSIDLEVLKTSAAWVAAGHRAELVTVIKTWGSSPRPIGATLAICDDGRVVGSVSGGCIEDDLIARVREQGITRSAPEVVSYGITADEAHRFGLPCGGTIELAIEPLGAHSRIAELLDMLEQRQLVERRLDLRSGAVALSHTGVGNVLELREGRELVTQHGPRWRLLIIGAGQLSRFLAQIATAMDYHVTVCDPREEYRAGWQVDGVQLVHAMPDDLVLEMRLDHRSAVVALTHDPKLDDLALMEALRSDAFYVGAIGSRLNNAKRRERLQLFDVTEAQLDKLHGPIGLYIGSKTPAEIAISILAEMTAVKNGVPAALQVKHAASPEAPSTPDAPNACVVT</sequence>
<dbReference type="AlphaFoldDB" id="A0A7X4HFY0"/>
<evidence type="ECO:0008006" key="5">
    <source>
        <dbReference type="Google" id="ProtNLM"/>
    </source>
</evidence>
<organism evidence="3 4">
    <name type="scientific">Pseudoduganella aquatica</name>
    <dbReference type="NCBI Taxonomy" id="2660641"/>
    <lineage>
        <taxon>Bacteria</taxon>
        <taxon>Pseudomonadati</taxon>
        <taxon>Pseudomonadota</taxon>
        <taxon>Betaproteobacteria</taxon>
        <taxon>Burkholderiales</taxon>
        <taxon>Oxalobacteraceae</taxon>
        <taxon>Telluria group</taxon>
        <taxon>Pseudoduganella</taxon>
    </lineage>
</organism>
<evidence type="ECO:0000259" key="1">
    <source>
        <dbReference type="Pfam" id="PF02625"/>
    </source>
</evidence>
<proteinExistence type="predicted"/>
<name>A0A7X4HFY0_9BURK</name>
<dbReference type="RefSeq" id="WP_161073756.1">
    <property type="nucleotide sequence ID" value="NZ_CP086370.1"/>
</dbReference>
<dbReference type="Pfam" id="PF02625">
    <property type="entry name" value="XdhC_CoxI"/>
    <property type="match status" value="1"/>
</dbReference>
<comment type="caution">
    <text evidence="3">The sequence shown here is derived from an EMBL/GenBank/DDBJ whole genome shotgun (WGS) entry which is preliminary data.</text>
</comment>
<gene>
    <name evidence="3" type="ORF">GTP77_19210</name>
</gene>
<reference evidence="3 4" key="1">
    <citation type="submission" date="2019-12" db="EMBL/GenBank/DDBJ databases">
        <title>Novel species isolated from a subtropical stream in China.</title>
        <authorList>
            <person name="Lu H."/>
        </authorList>
    </citation>
    <scope>NUCLEOTIDE SEQUENCE [LARGE SCALE GENOMIC DNA]</scope>
    <source>
        <strain evidence="3 4">FT127W</strain>
    </source>
</reference>
<dbReference type="Proteomes" id="UP000450676">
    <property type="component" value="Unassembled WGS sequence"/>
</dbReference>